<dbReference type="AlphaFoldDB" id="A0A5B9MG01"/>
<feature type="region of interest" description="Disordered" evidence="1">
    <location>
        <begin position="229"/>
        <end position="268"/>
    </location>
</feature>
<dbReference type="Proteomes" id="UP000321353">
    <property type="component" value="Chromosome"/>
</dbReference>
<feature type="region of interest" description="Disordered" evidence="1">
    <location>
        <begin position="87"/>
        <end position="106"/>
    </location>
</feature>
<protein>
    <submittedName>
        <fullName evidence="2">Uncharacterized protein</fullName>
    </submittedName>
</protein>
<feature type="compositionally biased region" description="Basic and acidic residues" evidence="1">
    <location>
        <begin position="96"/>
        <end position="106"/>
    </location>
</feature>
<sequence>MSDFLTQQQVDVTFNAWWTEYGRTPQNINRALQKTITQINGEPVRRPSGPFPPGYIPPPMRKKSKTNTASKPPSENDPNHLKRLAQQNAAAGRAAAKKELRKTEMEASRLQKRYAEMKRILKERNLTIPGHVADALLFMPCYRNPADRQRHEDRILKRYKNDIDNANRSSHQWRYQQETERLHRERRRKMLAEIEWMSKNTIGAGIYGLQREAGRSHDDAMARAKETQQIFDMAGSGVADPAAARESNSTRHNTRSHRSDKQMVGPNR</sequence>
<accession>A0A5B9MG01</accession>
<evidence type="ECO:0000313" key="2">
    <source>
        <dbReference type="EMBL" id="QEF99773.1"/>
    </source>
</evidence>
<organism evidence="2 3">
    <name type="scientific">Stieleria maiorica</name>
    <dbReference type="NCBI Taxonomy" id="2795974"/>
    <lineage>
        <taxon>Bacteria</taxon>
        <taxon>Pseudomonadati</taxon>
        <taxon>Planctomycetota</taxon>
        <taxon>Planctomycetia</taxon>
        <taxon>Pirellulales</taxon>
        <taxon>Pirellulaceae</taxon>
        <taxon>Stieleria</taxon>
    </lineage>
</organism>
<name>A0A5B9MG01_9BACT</name>
<gene>
    <name evidence="2" type="ORF">Mal15_38400</name>
</gene>
<feature type="region of interest" description="Disordered" evidence="1">
    <location>
        <begin position="38"/>
        <end position="81"/>
    </location>
</feature>
<dbReference type="EMBL" id="CP036264">
    <property type="protein sequence ID" value="QEF99773.1"/>
    <property type="molecule type" value="Genomic_DNA"/>
</dbReference>
<reference evidence="2 3" key="1">
    <citation type="submission" date="2019-02" db="EMBL/GenBank/DDBJ databases">
        <title>Planctomycetal bacteria perform biofilm scaping via a novel small molecule.</title>
        <authorList>
            <person name="Jeske O."/>
            <person name="Boedeker C."/>
            <person name="Wiegand S."/>
            <person name="Breitling P."/>
            <person name="Kallscheuer N."/>
            <person name="Jogler M."/>
            <person name="Rohde M."/>
            <person name="Petersen J."/>
            <person name="Medema M.H."/>
            <person name="Surup F."/>
            <person name="Jogler C."/>
        </authorList>
    </citation>
    <scope>NUCLEOTIDE SEQUENCE [LARGE SCALE GENOMIC DNA]</scope>
    <source>
        <strain evidence="2 3">Mal15</strain>
    </source>
</reference>
<evidence type="ECO:0000313" key="3">
    <source>
        <dbReference type="Proteomes" id="UP000321353"/>
    </source>
</evidence>
<keyword evidence="3" id="KW-1185">Reference proteome</keyword>
<proteinExistence type="predicted"/>
<evidence type="ECO:0000256" key="1">
    <source>
        <dbReference type="SAM" id="MobiDB-lite"/>
    </source>
</evidence>
<dbReference type="KEGG" id="smam:Mal15_38400"/>
<feature type="compositionally biased region" description="Pro residues" evidence="1">
    <location>
        <begin position="49"/>
        <end position="59"/>
    </location>
</feature>
<dbReference type="RefSeq" id="WP_147869128.1">
    <property type="nucleotide sequence ID" value="NZ_CP036264.1"/>
</dbReference>